<accession>A0A6G1S6W6</accession>
<evidence type="ECO:0000313" key="3">
    <source>
        <dbReference type="EMBL" id="MDE46254.1"/>
    </source>
</evidence>
<feature type="compositionally biased region" description="Basic and acidic residues" evidence="2">
    <location>
        <begin position="474"/>
        <end position="483"/>
    </location>
</feature>
<sequence length="493" mass="56073">MSIPDSHLRSLLSPARSGTFFAPFRSRSANPDGFDSKMKLWISAIEEWAVAHKKVTVTINDIHQKFVSDSGIRPDKECIRLVMSEMKRRSRIVPLNSLRGSKFWSNTSSQTLIDNYIDPKGWLGWSVKKLVYTPATWAVSAFINTGDQCYSDLTDMSITDTMKFVCQKSLHELSQRLYDELIRISKAEKQHCFEWQHLLELIMGNINAIIDERNGRDLMEVLDILMEYLALHKRVSMQEDNDTKLVKVISHEDINDVDVDITRKDIAMARLLKAKELLTANADEYHAQAQRAKQEAIECYSKKEVAKAKSLLRSHKRLMTCAEQKEIQLANVEDMLEQLEGTSSNMMILKAYKDGAEALKIANTKLDSNVTILDDVYDATAEARHLNDEMTRMLNDISRVNLQNISTSDLEAELNQYIADSVSQDQAVTNAATSTNKPQTDQETREQHNVSVDDLEEQLNNLVVCQHPIIETSDRQQVRESTPKKSTVQATFA</sequence>
<dbReference type="EMBL" id="GGYP01001483">
    <property type="protein sequence ID" value="MDE46254.1"/>
    <property type="molecule type" value="Transcribed_RNA"/>
</dbReference>
<organism evidence="3">
    <name type="scientific">Aceria tosichella</name>
    <name type="common">wheat curl mite</name>
    <dbReference type="NCBI Taxonomy" id="561515"/>
    <lineage>
        <taxon>Eukaryota</taxon>
        <taxon>Metazoa</taxon>
        <taxon>Ecdysozoa</taxon>
        <taxon>Arthropoda</taxon>
        <taxon>Chelicerata</taxon>
        <taxon>Arachnida</taxon>
        <taxon>Acari</taxon>
        <taxon>Acariformes</taxon>
        <taxon>Trombidiformes</taxon>
        <taxon>Prostigmata</taxon>
        <taxon>Eupodina</taxon>
        <taxon>Eriophyoidea</taxon>
        <taxon>Eriophyidae</taxon>
        <taxon>Eriophyinae</taxon>
        <taxon>Aceriini</taxon>
        <taxon>Aceria</taxon>
    </lineage>
</organism>
<feature type="region of interest" description="Disordered" evidence="2">
    <location>
        <begin position="474"/>
        <end position="493"/>
    </location>
</feature>
<dbReference type="Pfam" id="PF03357">
    <property type="entry name" value="Snf7"/>
    <property type="match status" value="1"/>
</dbReference>
<reference evidence="3" key="1">
    <citation type="submission" date="2018-10" db="EMBL/GenBank/DDBJ databases">
        <title>Transcriptome assembly of Aceria tosichella (Wheat curl mite) Type 2.</title>
        <authorList>
            <person name="Scully E.D."/>
            <person name="Geib S.M."/>
            <person name="Palmer N.A."/>
            <person name="Gupta A.K."/>
            <person name="Sarath G."/>
            <person name="Tatineni S."/>
        </authorList>
    </citation>
    <scope>NUCLEOTIDE SEQUENCE</scope>
    <source>
        <strain evidence="3">LincolnNE</strain>
    </source>
</reference>
<feature type="compositionally biased region" description="Polar residues" evidence="2">
    <location>
        <begin position="428"/>
        <end position="439"/>
    </location>
</feature>
<name>A0A6G1S6W6_9ACAR</name>
<gene>
    <name evidence="3" type="primary">chmp7</name>
    <name evidence="3" type="ORF">g.1364</name>
</gene>
<protein>
    <submittedName>
        <fullName evidence="3">Charged multivesicular body protein 7</fullName>
    </submittedName>
</protein>
<dbReference type="GO" id="GO:0007034">
    <property type="term" value="P:vacuolar transport"/>
    <property type="evidence" value="ECO:0007669"/>
    <property type="project" value="InterPro"/>
</dbReference>
<comment type="similarity">
    <text evidence="1">Belongs to the SNF7 family.</text>
</comment>
<dbReference type="Pfam" id="PF25880">
    <property type="entry name" value="WHD_CHMP7_1st"/>
    <property type="match status" value="1"/>
</dbReference>
<dbReference type="InterPro" id="IPR005024">
    <property type="entry name" value="Snf7_fam"/>
</dbReference>
<feature type="compositionally biased region" description="Polar residues" evidence="2">
    <location>
        <begin position="484"/>
        <end position="493"/>
    </location>
</feature>
<dbReference type="AlphaFoldDB" id="A0A6G1S6W6"/>
<evidence type="ECO:0000256" key="1">
    <source>
        <dbReference type="ARBA" id="ARBA00006190"/>
    </source>
</evidence>
<proteinExistence type="inferred from homology"/>
<feature type="region of interest" description="Disordered" evidence="2">
    <location>
        <begin position="428"/>
        <end position="448"/>
    </location>
</feature>
<evidence type="ECO:0000256" key="2">
    <source>
        <dbReference type="SAM" id="MobiDB-lite"/>
    </source>
</evidence>